<name>A0A831VMG0_9FLAO</name>
<accession>A0A831VMG0</accession>
<comment type="caution">
    <text evidence="1">The sequence shown here is derived from an EMBL/GenBank/DDBJ whole genome shotgun (WGS) entry which is preliminary data.</text>
</comment>
<sequence length="83" mass="9798">MRLILTLIAILLFNAEAIAMTFRHNQEINTTNVPQVVVNPLYLKILKPTSDTEIKIAILYKMKENIIRRELSFIPKKKWMKWS</sequence>
<evidence type="ECO:0000313" key="1">
    <source>
        <dbReference type="EMBL" id="HEA20610.1"/>
    </source>
</evidence>
<dbReference type="EMBL" id="DRGL01000024">
    <property type="protein sequence ID" value="HEA20610.1"/>
    <property type="molecule type" value="Genomic_DNA"/>
</dbReference>
<dbReference type="Proteomes" id="UP000886191">
    <property type="component" value="Unassembled WGS sequence"/>
</dbReference>
<organism evidence="1">
    <name type="scientific">Pricia antarctica</name>
    <dbReference type="NCBI Taxonomy" id="641691"/>
    <lineage>
        <taxon>Bacteria</taxon>
        <taxon>Pseudomonadati</taxon>
        <taxon>Bacteroidota</taxon>
        <taxon>Flavobacteriia</taxon>
        <taxon>Flavobacteriales</taxon>
        <taxon>Flavobacteriaceae</taxon>
        <taxon>Pricia</taxon>
    </lineage>
</organism>
<proteinExistence type="predicted"/>
<protein>
    <submittedName>
        <fullName evidence="1">Uncharacterized protein</fullName>
    </submittedName>
</protein>
<gene>
    <name evidence="1" type="ORF">ENH87_06795</name>
</gene>
<dbReference type="AlphaFoldDB" id="A0A831VMG0"/>
<reference evidence="1" key="1">
    <citation type="journal article" date="2020" name="mSystems">
        <title>Genome- and Community-Level Interaction Insights into Carbon Utilization and Element Cycling Functions of Hydrothermarchaeota in Hydrothermal Sediment.</title>
        <authorList>
            <person name="Zhou Z."/>
            <person name="Liu Y."/>
            <person name="Xu W."/>
            <person name="Pan J."/>
            <person name="Luo Z.H."/>
            <person name="Li M."/>
        </authorList>
    </citation>
    <scope>NUCLEOTIDE SEQUENCE [LARGE SCALE GENOMIC DNA]</scope>
    <source>
        <strain evidence="1">HyVt-345</strain>
    </source>
</reference>